<feature type="compositionally biased region" description="Basic and acidic residues" evidence="1">
    <location>
        <begin position="27"/>
        <end position="36"/>
    </location>
</feature>
<dbReference type="EMBL" id="FCOM02000074">
    <property type="protein sequence ID" value="SAL86548.1"/>
    <property type="molecule type" value="Genomic_DNA"/>
</dbReference>
<organism evidence="2 3">
    <name type="scientific">Caballeronia arvi</name>
    <dbReference type="NCBI Taxonomy" id="1777135"/>
    <lineage>
        <taxon>Bacteria</taxon>
        <taxon>Pseudomonadati</taxon>
        <taxon>Pseudomonadota</taxon>
        <taxon>Betaproteobacteria</taxon>
        <taxon>Burkholderiales</taxon>
        <taxon>Burkholderiaceae</taxon>
        <taxon>Caballeronia</taxon>
    </lineage>
</organism>
<gene>
    <name evidence="2" type="ORF">AWB74_07749</name>
</gene>
<dbReference type="Gene3D" id="1.10.1470.10">
    <property type="entry name" value="YjbJ"/>
    <property type="match status" value="1"/>
</dbReference>
<reference evidence="2" key="1">
    <citation type="submission" date="2016-01" db="EMBL/GenBank/DDBJ databases">
        <authorList>
            <person name="Peeters C."/>
        </authorList>
    </citation>
    <scope>NUCLEOTIDE SEQUENCE [LARGE SCALE GENOMIC DNA]</scope>
    <source>
        <strain evidence="2">LMG 29317</strain>
    </source>
</reference>
<evidence type="ECO:0000313" key="2">
    <source>
        <dbReference type="EMBL" id="SAL86548.1"/>
    </source>
</evidence>
<evidence type="ECO:0000256" key="1">
    <source>
        <dbReference type="SAM" id="MobiDB-lite"/>
    </source>
</evidence>
<dbReference type="InterPro" id="IPR036629">
    <property type="entry name" value="YjbJ_sf"/>
</dbReference>
<name>A0A158KZH0_9BURK</name>
<feature type="compositionally biased region" description="Basic and acidic residues" evidence="1">
    <location>
        <begin position="46"/>
        <end position="59"/>
    </location>
</feature>
<dbReference type="Proteomes" id="UP000055019">
    <property type="component" value="Unassembled WGS sequence"/>
</dbReference>
<feature type="region of interest" description="Disordered" evidence="1">
    <location>
        <begin position="19"/>
        <end position="66"/>
    </location>
</feature>
<comment type="caution">
    <text evidence="2">The sequence shown here is derived from an EMBL/GenBank/DDBJ whole genome shotgun (WGS) entry which is preliminary data.</text>
</comment>
<accession>A0A158KZH0</accession>
<protein>
    <submittedName>
        <fullName evidence="2">CsbD-like protein</fullName>
    </submittedName>
</protein>
<evidence type="ECO:0000313" key="3">
    <source>
        <dbReference type="Proteomes" id="UP000055019"/>
    </source>
</evidence>
<dbReference type="OrthoDB" id="9032567at2"/>
<proteinExistence type="predicted"/>
<dbReference type="AlphaFoldDB" id="A0A158KZH0"/>
<dbReference type="RefSeq" id="WP_061151877.1">
    <property type="nucleotide sequence ID" value="NZ_FCOM02000074.1"/>
</dbReference>
<keyword evidence="3" id="KW-1185">Reference proteome</keyword>
<sequence length="66" mass="7247">MNKDQREGIKEQVKGWADTAIGTLTGNEDRKVKGDVEITNGANQKDYGDQKDNIEKGVEDPGEPTN</sequence>
<dbReference type="SUPFAM" id="SSF69047">
    <property type="entry name" value="Hypothetical protein YjbJ"/>
    <property type="match status" value="1"/>
</dbReference>